<accession>E4T8L6</accession>
<evidence type="ECO:0000313" key="3">
    <source>
        <dbReference type="Proteomes" id="UP000008718"/>
    </source>
</evidence>
<dbReference type="Pfam" id="PF00583">
    <property type="entry name" value="Acetyltransf_1"/>
    <property type="match status" value="1"/>
</dbReference>
<dbReference type="HOGENOM" id="CLU_013985_34_9_10"/>
<gene>
    <name evidence="2" type="ordered locus">Palpr_2997</name>
</gene>
<dbReference type="SUPFAM" id="SSF55729">
    <property type="entry name" value="Acyl-CoA N-acyltransferases (Nat)"/>
    <property type="match status" value="1"/>
</dbReference>
<dbReference type="InterPro" id="IPR016181">
    <property type="entry name" value="Acyl_CoA_acyltransferase"/>
</dbReference>
<evidence type="ECO:0000313" key="2">
    <source>
        <dbReference type="EMBL" id="ADQ81125.1"/>
    </source>
</evidence>
<dbReference type="EMBL" id="CP002345">
    <property type="protein sequence ID" value="ADQ81125.1"/>
    <property type="molecule type" value="Genomic_DNA"/>
</dbReference>
<dbReference type="KEGG" id="ppn:Palpr_2997"/>
<dbReference type="InterPro" id="IPR000182">
    <property type="entry name" value="GNAT_dom"/>
</dbReference>
<reference evidence="2 3" key="2">
    <citation type="journal article" date="2011" name="Stand. Genomic Sci.">
        <title>Complete genome sequence of Paludibacter propionicigenes type strain (WB4).</title>
        <authorList>
            <person name="Gronow S."/>
            <person name="Munk C."/>
            <person name="Lapidus A."/>
            <person name="Nolan M."/>
            <person name="Lucas S."/>
            <person name="Hammon N."/>
            <person name="Deshpande S."/>
            <person name="Cheng J.F."/>
            <person name="Tapia R."/>
            <person name="Han C."/>
            <person name="Goodwin L."/>
            <person name="Pitluck S."/>
            <person name="Liolios K."/>
            <person name="Ivanova N."/>
            <person name="Mavromatis K."/>
            <person name="Mikhailova N."/>
            <person name="Pati A."/>
            <person name="Chen A."/>
            <person name="Palaniappan K."/>
            <person name="Land M."/>
            <person name="Hauser L."/>
            <person name="Chang Y.J."/>
            <person name="Jeffries C.D."/>
            <person name="Brambilla E."/>
            <person name="Rohde M."/>
            <person name="Goker M."/>
            <person name="Detter J.C."/>
            <person name="Woyke T."/>
            <person name="Bristow J."/>
            <person name="Eisen J.A."/>
            <person name="Markowitz V."/>
            <person name="Hugenholtz P."/>
            <person name="Kyrpides N.C."/>
            <person name="Klenk H.P."/>
        </authorList>
    </citation>
    <scope>NUCLEOTIDE SEQUENCE [LARGE SCALE GENOMIC DNA]</scope>
    <source>
        <strain evidence="3">DSM 17365 / JCM 13257 / WB4</strain>
    </source>
</reference>
<dbReference type="OrthoDB" id="9805924at2"/>
<dbReference type="CDD" id="cd04301">
    <property type="entry name" value="NAT_SF"/>
    <property type="match status" value="1"/>
</dbReference>
<dbReference type="PANTHER" id="PTHR43072:SF60">
    <property type="entry name" value="L-2,4-DIAMINOBUTYRIC ACID ACETYLTRANSFERASE"/>
    <property type="match status" value="1"/>
</dbReference>
<keyword evidence="2" id="KW-0808">Transferase</keyword>
<dbReference type="eggNOG" id="COG0456">
    <property type="taxonomic scope" value="Bacteria"/>
</dbReference>
<dbReference type="STRING" id="694427.Palpr_2997"/>
<keyword evidence="3" id="KW-1185">Reference proteome</keyword>
<name>E4T8L6_PALPW</name>
<protein>
    <submittedName>
        <fullName evidence="2">GCN5-related N-acetyltransferase</fullName>
    </submittedName>
</protein>
<dbReference type="Proteomes" id="UP000008718">
    <property type="component" value="Chromosome"/>
</dbReference>
<dbReference type="AlphaFoldDB" id="E4T8L6"/>
<dbReference type="GO" id="GO:0016747">
    <property type="term" value="F:acyltransferase activity, transferring groups other than amino-acyl groups"/>
    <property type="evidence" value="ECO:0007669"/>
    <property type="project" value="InterPro"/>
</dbReference>
<evidence type="ECO:0000259" key="1">
    <source>
        <dbReference type="PROSITE" id="PS51186"/>
    </source>
</evidence>
<reference key="1">
    <citation type="submission" date="2010-11" db="EMBL/GenBank/DDBJ databases">
        <title>The complete genome of Paludibacter propionicigenes DSM 17365.</title>
        <authorList>
            <consortium name="US DOE Joint Genome Institute (JGI-PGF)"/>
            <person name="Lucas S."/>
            <person name="Copeland A."/>
            <person name="Lapidus A."/>
            <person name="Bruce D."/>
            <person name="Goodwin L."/>
            <person name="Pitluck S."/>
            <person name="Kyrpides N."/>
            <person name="Mavromatis K."/>
            <person name="Ivanova N."/>
            <person name="Munk A.C."/>
            <person name="Brettin T."/>
            <person name="Detter J.C."/>
            <person name="Han C."/>
            <person name="Tapia R."/>
            <person name="Land M."/>
            <person name="Hauser L."/>
            <person name="Markowitz V."/>
            <person name="Cheng J.-F."/>
            <person name="Hugenholtz P."/>
            <person name="Woyke T."/>
            <person name="Wu D."/>
            <person name="Gronow S."/>
            <person name="Wellnitz S."/>
            <person name="Brambilla E."/>
            <person name="Klenk H.-P."/>
            <person name="Eisen J.A."/>
        </authorList>
    </citation>
    <scope>NUCLEOTIDE SEQUENCE</scope>
    <source>
        <strain>WB4</strain>
    </source>
</reference>
<proteinExistence type="predicted"/>
<dbReference type="Gene3D" id="3.40.630.30">
    <property type="match status" value="1"/>
</dbReference>
<dbReference type="RefSeq" id="WP_013446494.1">
    <property type="nucleotide sequence ID" value="NC_014734.1"/>
</dbReference>
<dbReference type="PANTHER" id="PTHR43072">
    <property type="entry name" value="N-ACETYLTRANSFERASE"/>
    <property type="match status" value="1"/>
</dbReference>
<sequence>MIIRRATIDDINELAKLFADYRVFYGQDFEYIKSIHFLKQRFDKKDSVIFIATDNDKFLGFTQLYPSFTSIGMQGIWILNDLFVNDKYRKHGVAQTLIDHVLTFSKETNRKKVILSTAYGNEKAQQLYEKLGFKRTEFYNYEKLTL</sequence>
<dbReference type="PROSITE" id="PS51186">
    <property type="entry name" value="GNAT"/>
    <property type="match status" value="1"/>
</dbReference>
<organism evidence="2 3">
    <name type="scientific">Paludibacter propionicigenes (strain DSM 17365 / JCM 13257 / WB4)</name>
    <dbReference type="NCBI Taxonomy" id="694427"/>
    <lineage>
        <taxon>Bacteria</taxon>
        <taxon>Pseudomonadati</taxon>
        <taxon>Bacteroidota</taxon>
        <taxon>Bacteroidia</taxon>
        <taxon>Bacteroidales</taxon>
        <taxon>Paludibacteraceae</taxon>
        <taxon>Paludibacter</taxon>
    </lineage>
</organism>
<feature type="domain" description="N-acetyltransferase" evidence="1">
    <location>
        <begin position="1"/>
        <end position="146"/>
    </location>
</feature>